<dbReference type="InterPro" id="IPR036390">
    <property type="entry name" value="WH_DNA-bd_sf"/>
</dbReference>
<proteinExistence type="predicted"/>
<keyword evidence="2" id="KW-0238">DNA-binding</keyword>
<feature type="domain" description="HTH gntR-type" evidence="4">
    <location>
        <begin position="4"/>
        <end position="72"/>
    </location>
</feature>
<dbReference type="PROSITE" id="PS50949">
    <property type="entry name" value="HTH_GNTR"/>
    <property type="match status" value="1"/>
</dbReference>
<dbReference type="Proteomes" id="UP000676967">
    <property type="component" value="Chromosome"/>
</dbReference>
<keyword evidence="6" id="KW-1185">Reference proteome</keyword>
<keyword evidence="1" id="KW-0805">Transcription regulation</keyword>
<dbReference type="PANTHER" id="PTHR44846:SF17">
    <property type="entry name" value="GNTR-FAMILY TRANSCRIPTIONAL REGULATOR"/>
    <property type="match status" value="1"/>
</dbReference>
<evidence type="ECO:0000313" key="5">
    <source>
        <dbReference type="EMBL" id="BCJ41411.1"/>
    </source>
</evidence>
<dbReference type="InterPro" id="IPR028978">
    <property type="entry name" value="Chorismate_lyase_/UTRA_dom_sf"/>
</dbReference>
<name>A0ABN6C9V7_9ACTN</name>
<reference evidence="5 6" key="1">
    <citation type="submission" date="2020-08" db="EMBL/GenBank/DDBJ databases">
        <title>Whole genome shotgun sequence of Actinoplanes ianthinogenes NBRC 13996.</title>
        <authorList>
            <person name="Komaki H."/>
            <person name="Tamura T."/>
        </authorList>
    </citation>
    <scope>NUCLEOTIDE SEQUENCE [LARGE SCALE GENOMIC DNA]</scope>
    <source>
        <strain evidence="5 6">NBRC 13996</strain>
    </source>
</reference>
<dbReference type="Pfam" id="PF00392">
    <property type="entry name" value="GntR"/>
    <property type="match status" value="1"/>
</dbReference>
<dbReference type="CDD" id="cd07377">
    <property type="entry name" value="WHTH_GntR"/>
    <property type="match status" value="1"/>
</dbReference>
<gene>
    <name evidence="5" type="ORF">Aiant_20680</name>
</gene>
<organism evidence="5 6">
    <name type="scientific">Actinoplanes ianthinogenes</name>
    <dbReference type="NCBI Taxonomy" id="122358"/>
    <lineage>
        <taxon>Bacteria</taxon>
        <taxon>Bacillati</taxon>
        <taxon>Actinomycetota</taxon>
        <taxon>Actinomycetes</taxon>
        <taxon>Micromonosporales</taxon>
        <taxon>Micromonosporaceae</taxon>
        <taxon>Actinoplanes</taxon>
    </lineage>
</organism>
<dbReference type="SMART" id="SM00345">
    <property type="entry name" value="HTH_GNTR"/>
    <property type="match status" value="1"/>
</dbReference>
<dbReference type="PANTHER" id="PTHR44846">
    <property type="entry name" value="MANNOSYL-D-GLYCERATE TRANSPORT/METABOLISM SYSTEM REPRESSOR MNGR-RELATED"/>
    <property type="match status" value="1"/>
</dbReference>
<dbReference type="InterPro" id="IPR050679">
    <property type="entry name" value="Bact_HTH_transcr_reg"/>
</dbReference>
<dbReference type="RefSeq" id="WP_189333440.1">
    <property type="nucleotide sequence ID" value="NZ_AP023356.1"/>
</dbReference>
<evidence type="ECO:0000256" key="2">
    <source>
        <dbReference type="ARBA" id="ARBA00023125"/>
    </source>
</evidence>
<evidence type="ECO:0000256" key="3">
    <source>
        <dbReference type="ARBA" id="ARBA00023163"/>
    </source>
</evidence>
<evidence type="ECO:0000259" key="4">
    <source>
        <dbReference type="PROSITE" id="PS50949"/>
    </source>
</evidence>
<dbReference type="SUPFAM" id="SSF64288">
    <property type="entry name" value="Chorismate lyase-like"/>
    <property type="match status" value="1"/>
</dbReference>
<dbReference type="Pfam" id="PF07702">
    <property type="entry name" value="UTRA"/>
    <property type="match status" value="1"/>
</dbReference>
<sequence length="268" mass="29445">MAGESRYREIADDLRGKINSGELPAGAQLPTEAELVEAYGASRNTVREAIKLLVTRHLVKKTPGSGTFVLEPVVPWVHTISEDPSTGFGGGEGRSWAAEVTSRGRVPSMSDVAVKIVQPSPDVAEALGLEAPQGTDGRRLRVIERSQELFIDGSPSHLQTTYYLDLRKEGAEELESPEGLPEGMLAYLSRTLGITQVGWIDRLELRQATEAERRFFGLSDDAPRCVVEQRRRSYDQAQRPFRLTITVYRPGTQFEVVSGKVPGRADPG</sequence>
<dbReference type="SUPFAM" id="SSF46785">
    <property type="entry name" value="Winged helix' DNA-binding domain"/>
    <property type="match status" value="1"/>
</dbReference>
<dbReference type="InterPro" id="IPR036388">
    <property type="entry name" value="WH-like_DNA-bd_sf"/>
</dbReference>
<dbReference type="EMBL" id="AP023356">
    <property type="protein sequence ID" value="BCJ41411.1"/>
    <property type="molecule type" value="Genomic_DNA"/>
</dbReference>
<evidence type="ECO:0000313" key="6">
    <source>
        <dbReference type="Proteomes" id="UP000676967"/>
    </source>
</evidence>
<dbReference type="PRINTS" id="PR00035">
    <property type="entry name" value="HTHGNTR"/>
</dbReference>
<keyword evidence="3" id="KW-0804">Transcription</keyword>
<accession>A0ABN6C9V7</accession>
<dbReference type="Gene3D" id="1.10.10.10">
    <property type="entry name" value="Winged helix-like DNA-binding domain superfamily/Winged helix DNA-binding domain"/>
    <property type="match status" value="1"/>
</dbReference>
<dbReference type="SMART" id="SM00866">
    <property type="entry name" value="UTRA"/>
    <property type="match status" value="1"/>
</dbReference>
<dbReference type="InterPro" id="IPR000524">
    <property type="entry name" value="Tscrpt_reg_HTH_GntR"/>
</dbReference>
<dbReference type="InterPro" id="IPR011663">
    <property type="entry name" value="UTRA"/>
</dbReference>
<protein>
    <recommendedName>
        <fullName evidence="4">HTH gntR-type domain-containing protein</fullName>
    </recommendedName>
</protein>
<evidence type="ECO:0000256" key="1">
    <source>
        <dbReference type="ARBA" id="ARBA00023015"/>
    </source>
</evidence>
<dbReference type="Gene3D" id="3.40.1410.10">
    <property type="entry name" value="Chorismate lyase-like"/>
    <property type="match status" value="1"/>
</dbReference>